<keyword evidence="2" id="KW-0575">Peroxidase</keyword>
<evidence type="ECO:0000256" key="9">
    <source>
        <dbReference type="ARBA" id="ARBA00049091"/>
    </source>
</evidence>
<dbReference type="Pfam" id="PF00578">
    <property type="entry name" value="AhpC-TSA"/>
    <property type="match status" value="1"/>
</dbReference>
<dbReference type="GO" id="GO:0045454">
    <property type="term" value="P:cell redox homeostasis"/>
    <property type="evidence" value="ECO:0007669"/>
    <property type="project" value="TreeGrafter"/>
</dbReference>
<name>A0A2V1D0T9_9PLEO</name>
<dbReference type="EC" id="1.11.1.24" evidence="1"/>
<keyword evidence="3" id="KW-0049">Antioxidant</keyword>
<dbReference type="InterPro" id="IPR013766">
    <property type="entry name" value="Thioredoxin_domain"/>
</dbReference>
<evidence type="ECO:0000256" key="8">
    <source>
        <dbReference type="ARBA" id="ARBA00038489"/>
    </source>
</evidence>
<dbReference type="CDD" id="cd02970">
    <property type="entry name" value="PRX_like2"/>
    <property type="match status" value="1"/>
</dbReference>
<dbReference type="GO" id="GO:0005737">
    <property type="term" value="C:cytoplasm"/>
    <property type="evidence" value="ECO:0007669"/>
    <property type="project" value="TreeGrafter"/>
</dbReference>
<dbReference type="PANTHER" id="PTHR42801:SF7">
    <property type="entry name" value="SLL1159 PROTEIN"/>
    <property type="match status" value="1"/>
</dbReference>
<comment type="similarity">
    <text evidence="8">Belongs to the peroxiredoxin family. BCP/PrxQ subfamily.</text>
</comment>
<evidence type="ECO:0000313" key="12">
    <source>
        <dbReference type="Proteomes" id="UP000244855"/>
    </source>
</evidence>
<evidence type="ECO:0000256" key="3">
    <source>
        <dbReference type="ARBA" id="ARBA00022862"/>
    </source>
</evidence>
<gene>
    <name evidence="11" type="ORF">DM02DRAFT_545398</name>
</gene>
<dbReference type="InterPro" id="IPR036249">
    <property type="entry name" value="Thioredoxin-like_sf"/>
</dbReference>
<feature type="domain" description="Thioredoxin" evidence="10">
    <location>
        <begin position="67"/>
        <end position="239"/>
    </location>
</feature>
<sequence length="239" mass="26519">MDSQLSNPSELIRAHTSFSPKTTIMSLIQPQLDASREKFFTTFPDEFKIPIGAALSDLSKFDRSTAIKVGDKLPEFTLPDAIEKEQSSAELLSRGPLVIAFYRGEWCPACNIAISGLQRHLAEFTAKGVTLVGITPQKPNGLLTMTEKHNLGFPVLSDLRNEYARKLGIVWKHPDAIGPLVEQINGMKFAEVNGDDSNEVPFPATLLVDQSGTVRNIFLEPDWTRRVEPTTVLEWINAL</sequence>
<dbReference type="Proteomes" id="UP000244855">
    <property type="component" value="Unassembled WGS sequence"/>
</dbReference>
<evidence type="ECO:0000259" key="10">
    <source>
        <dbReference type="PROSITE" id="PS51352"/>
    </source>
</evidence>
<dbReference type="GO" id="GO:0034599">
    <property type="term" value="P:cellular response to oxidative stress"/>
    <property type="evidence" value="ECO:0007669"/>
    <property type="project" value="TreeGrafter"/>
</dbReference>
<evidence type="ECO:0000256" key="7">
    <source>
        <dbReference type="ARBA" id="ARBA00032824"/>
    </source>
</evidence>
<dbReference type="GO" id="GO:0008379">
    <property type="term" value="F:thioredoxin peroxidase activity"/>
    <property type="evidence" value="ECO:0007669"/>
    <property type="project" value="TreeGrafter"/>
</dbReference>
<evidence type="ECO:0000256" key="1">
    <source>
        <dbReference type="ARBA" id="ARBA00013017"/>
    </source>
</evidence>
<evidence type="ECO:0000313" key="11">
    <source>
        <dbReference type="EMBL" id="PVH91642.1"/>
    </source>
</evidence>
<protein>
    <recommendedName>
        <fullName evidence="1">thioredoxin-dependent peroxiredoxin</fullName>
        <ecNumber evidence="1">1.11.1.24</ecNumber>
    </recommendedName>
    <alternativeName>
        <fullName evidence="7">Thioredoxin peroxidase</fullName>
    </alternativeName>
</protein>
<keyword evidence="4" id="KW-0560">Oxidoreductase</keyword>
<organism evidence="11 12">
    <name type="scientific">Periconia macrospinosa</name>
    <dbReference type="NCBI Taxonomy" id="97972"/>
    <lineage>
        <taxon>Eukaryota</taxon>
        <taxon>Fungi</taxon>
        <taxon>Dikarya</taxon>
        <taxon>Ascomycota</taxon>
        <taxon>Pezizomycotina</taxon>
        <taxon>Dothideomycetes</taxon>
        <taxon>Pleosporomycetidae</taxon>
        <taxon>Pleosporales</taxon>
        <taxon>Massarineae</taxon>
        <taxon>Periconiaceae</taxon>
        <taxon>Periconia</taxon>
    </lineage>
</organism>
<dbReference type="STRING" id="97972.A0A2V1D0T9"/>
<keyword evidence="12" id="KW-1185">Reference proteome</keyword>
<comment type="catalytic activity">
    <reaction evidence="9">
        <text>a hydroperoxide + [thioredoxin]-dithiol = an alcohol + [thioredoxin]-disulfide + H2O</text>
        <dbReference type="Rhea" id="RHEA:62620"/>
        <dbReference type="Rhea" id="RHEA-COMP:10698"/>
        <dbReference type="Rhea" id="RHEA-COMP:10700"/>
        <dbReference type="ChEBI" id="CHEBI:15377"/>
        <dbReference type="ChEBI" id="CHEBI:29950"/>
        <dbReference type="ChEBI" id="CHEBI:30879"/>
        <dbReference type="ChEBI" id="CHEBI:35924"/>
        <dbReference type="ChEBI" id="CHEBI:50058"/>
        <dbReference type="EC" id="1.11.1.24"/>
    </reaction>
</comment>
<evidence type="ECO:0000256" key="4">
    <source>
        <dbReference type="ARBA" id="ARBA00023002"/>
    </source>
</evidence>
<dbReference type="PROSITE" id="PS51352">
    <property type="entry name" value="THIOREDOXIN_2"/>
    <property type="match status" value="1"/>
</dbReference>
<dbReference type="SUPFAM" id="SSF52833">
    <property type="entry name" value="Thioredoxin-like"/>
    <property type="match status" value="1"/>
</dbReference>
<keyword evidence="5" id="KW-1015">Disulfide bond</keyword>
<dbReference type="InterPro" id="IPR050924">
    <property type="entry name" value="Peroxiredoxin_BCP/PrxQ"/>
</dbReference>
<dbReference type="Gene3D" id="3.40.30.10">
    <property type="entry name" value="Glutaredoxin"/>
    <property type="match status" value="1"/>
</dbReference>
<evidence type="ECO:0000256" key="2">
    <source>
        <dbReference type="ARBA" id="ARBA00022559"/>
    </source>
</evidence>
<dbReference type="AlphaFoldDB" id="A0A2V1D0T9"/>
<dbReference type="OrthoDB" id="338622at2759"/>
<dbReference type="PANTHER" id="PTHR42801">
    <property type="entry name" value="THIOREDOXIN-DEPENDENT PEROXIDE REDUCTASE"/>
    <property type="match status" value="1"/>
</dbReference>
<evidence type="ECO:0000256" key="5">
    <source>
        <dbReference type="ARBA" id="ARBA00023157"/>
    </source>
</evidence>
<evidence type="ECO:0000256" key="6">
    <source>
        <dbReference type="ARBA" id="ARBA00023284"/>
    </source>
</evidence>
<accession>A0A2V1D0T9</accession>
<proteinExistence type="inferred from homology"/>
<dbReference type="InterPro" id="IPR000866">
    <property type="entry name" value="AhpC/TSA"/>
</dbReference>
<keyword evidence="6" id="KW-0676">Redox-active center</keyword>
<reference evidence="11 12" key="1">
    <citation type="journal article" date="2018" name="Sci. Rep.">
        <title>Comparative genomics provides insights into the lifestyle and reveals functional heterogeneity of dark septate endophytic fungi.</title>
        <authorList>
            <person name="Knapp D.G."/>
            <person name="Nemeth J.B."/>
            <person name="Barry K."/>
            <person name="Hainaut M."/>
            <person name="Henrissat B."/>
            <person name="Johnson J."/>
            <person name="Kuo A."/>
            <person name="Lim J.H.P."/>
            <person name="Lipzen A."/>
            <person name="Nolan M."/>
            <person name="Ohm R.A."/>
            <person name="Tamas L."/>
            <person name="Grigoriev I.V."/>
            <person name="Spatafora J.W."/>
            <person name="Nagy L.G."/>
            <person name="Kovacs G.M."/>
        </authorList>
    </citation>
    <scope>NUCLEOTIDE SEQUENCE [LARGE SCALE GENOMIC DNA]</scope>
    <source>
        <strain evidence="11 12">DSE2036</strain>
    </source>
</reference>
<dbReference type="EMBL" id="KZ805809">
    <property type="protein sequence ID" value="PVH91642.1"/>
    <property type="molecule type" value="Genomic_DNA"/>
</dbReference>